<accession>A0A8J3ZJD9</accession>
<keyword evidence="3" id="KW-1185">Reference proteome</keyword>
<evidence type="ECO:0000256" key="1">
    <source>
        <dbReference type="SAM" id="Phobius"/>
    </source>
</evidence>
<sequence length="89" mass="9656">MLSEMLRLAAEPDVLAVTGEGIATKLRSFFAPIAAVVIGVYGLRYLRGEDRSLALFLGYLAIAAFVFAMIQWGYAILTALGELIADLFK</sequence>
<feature type="transmembrane region" description="Helical" evidence="1">
    <location>
        <begin position="53"/>
        <end position="74"/>
    </location>
</feature>
<name>A0A8J3ZJD9_9ACTN</name>
<reference evidence="2" key="1">
    <citation type="submission" date="2021-01" db="EMBL/GenBank/DDBJ databases">
        <title>Whole genome shotgun sequence of Virgisporangium aurantiacum NBRC 16421.</title>
        <authorList>
            <person name="Komaki H."/>
            <person name="Tamura T."/>
        </authorList>
    </citation>
    <scope>NUCLEOTIDE SEQUENCE</scope>
    <source>
        <strain evidence="2">NBRC 16421</strain>
    </source>
</reference>
<keyword evidence="1" id="KW-0472">Membrane</keyword>
<dbReference type="AlphaFoldDB" id="A0A8J3ZJD9"/>
<evidence type="ECO:0000313" key="2">
    <source>
        <dbReference type="EMBL" id="GIJ64964.1"/>
    </source>
</evidence>
<keyword evidence="1" id="KW-1133">Transmembrane helix</keyword>
<comment type="caution">
    <text evidence="2">The sequence shown here is derived from an EMBL/GenBank/DDBJ whole genome shotgun (WGS) entry which is preliminary data.</text>
</comment>
<gene>
    <name evidence="2" type="ORF">Vau01_124800</name>
</gene>
<protein>
    <submittedName>
        <fullName evidence="2">Uncharacterized protein</fullName>
    </submittedName>
</protein>
<dbReference type="EMBL" id="BOPG01000142">
    <property type="protein sequence ID" value="GIJ64964.1"/>
    <property type="molecule type" value="Genomic_DNA"/>
</dbReference>
<proteinExistence type="predicted"/>
<keyword evidence="1" id="KW-0812">Transmembrane</keyword>
<organism evidence="2 3">
    <name type="scientific">Virgisporangium aurantiacum</name>
    <dbReference type="NCBI Taxonomy" id="175570"/>
    <lineage>
        <taxon>Bacteria</taxon>
        <taxon>Bacillati</taxon>
        <taxon>Actinomycetota</taxon>
        <taxon>Actinomycetes</taxon>
        <taxon>Micromonosporales</taxon>
        <taxon>Micromonosporaceae</taxon>
        <taxon>Virgisporangium</taxon>
    </lineage>
</organism>
<feature type="transmembrane region" description="Helical" evidence="1">
    <location>
        <begin position="29"/>
        <end position="46"/>
    </location>
</feature>
<dbReference type="Proteomes" id="UP000612585">
    <property type="component" value="Unassembled WGS sequence"/>
</dbReference>
<evidence type="ECO:0000313" key="3">
    <source>
        <dbReference type="Proteomes" id="UP000612585"/>
    </source>
</evidence>
<dbReference type="RefSeq" id="WP_204014931.1">
    <property type="nucleotide sequence ID" value="NZ_BOPG01000142.1"/>
</dbReference>